<evidence type="ECO:0000259" key="10">
    <source>
        <dbReference type="Pfam" id="PF13844"/>
    </source>
</evidence>
<evidence type="ECO:0000256" key="1">
    <source>
        <dbReference type="ARBA" id="ARBA00004922"/>
    </source>
</evidence>
<evidence type="ECO:0000256" key="7">
    <source>
        <dbReference type="ARBA" id="ARBA00022803"/>
    </source>
</evidence>
<feature type="repeat" description="TPR" evidence="8">
    <location>
        <begin position="165"/>
        <end position="198"/>
    </location>
</feature>
<dbReference type="Pfam" id="PF14559">
    <property type="entry name" value="TPR_19"/>
    <property type="match status" value="1"/>
</dbReference>
<sequence length="679" mass="74988">MLPTPRSSTARSATRPTSTAAARQAHQAWLKGVELARAERHESALPLFRTAVQKAPGDAVYWINLARSQHKLERYDEAIASARHAFELAPDSEPACQLLAESLRKTHRNAEALKVISALNSGDERSAGWHLLRGSVLLEERQPAEACQAFLSALAAPDCDQNQRVKGMMQLGQCLATLRRHYEAGQCFRTVLDLEPESLGAALYAAHYSAWACDWPELESDMQRLSDCVQQLRATLDAEARVQGLSPFCLLTLTDDPQLLKWAAELACRRRAVNEKKWVGQRVTRLERPGGKLRIGLVSSDFHHHATTMLVAEVLEHIDTSRFELYFYSGGIDDRSALRQRVMRTATAVRETAQWDNDRLAEAVRSDRIGVLVDMKGFTAGSRMGALAQRPAPLQVAWLGYPGTCGADFIDYVIGDPIVTPMEAADDFTEHIAQMPHCYQPNDSRRSVPAPLGRAECQLPEGALVFASFNQAYKVIPAVFMAWCRVLAATPDSVLWLLVPDEETQQRLRREARAQGVDAGRLIFAPFMDIEQHRARLPNADLFLDTYPCSGHTTASDALWAAVPMLTIAGQGFASRVAASLLDTVGLPDLVCLDVDEYIDKALELAQDRPRLQALREHLVQARTASPAFDGRQYAKDFEALLLRMVERHEAGLPPAGLPADEPVTLPTQAALPPLHLAA</sequence>
<dbReference type="SUPFAM" id="SSF48452">
    <property type="entry name" value="TPR-like"/>
    <property type="match status" value="1"/>
</dbReference>
<dbReference type="Gene3D" id="1.25.40.10">
    <property type="entry name" value="Tetratricopeptide repeat domain"/>
    <property type="match status" value="2"/>
</dbReference>
<name>A0A318GU48_9BURK</name>
<evidence type="ECO:0000256" key="3">
    <source>
        <dbReference type="ARBA" id="ARBA00011970"/>
    </source>
</evidence>
<dbReference type="EMBL" id="QJJS01000029">
    <property type="protein sequence ID" value="PXW91926.1"/>
    <property type="molecule type" value="Genomic_DNA"/>
</dbReference>
<dbReference type="GO" id="GO:0097363">
    <property type="term" value="F:protein O-acetylglucosaminyltransferase activity"/>
    <property type="evidence" value="ECO:0007669"/>
    <property type="project" value="UniProtKB-EC"/>
</dbReference>
<dbReference type="Proteomes" id="UP000247811">
    <property type="component" value="Unassembled WGS sequence"/>
</dbReference>
<dbReference type="Gene3D" id="3.40.50.11380">
    <property type="match status" value="1"/>
</dbReference>
<keyword evidence="12" id="KW-1185">Reference proteome</keyword>
<dbReference type="InterPro" id="IPR011990">
    <property type="entry name" value="TPR-like_helical_dom_sf"/>
</dbReference>
<dbReference type="InterPro" id="IPR029489">
    <property type="entry name" value="OGT/SEC/SPY_C"/>
</dbReference>
<dbReference type="RefSeq" id="WP_110402483.1">
    <property type="nucleotide sequence ID" value="NZ_QJJS01000029.1"/>
</dbReference>
<feature type="domain" description="O-GlcNAc transferase C-terminal" evidence="10">
    <location>
        <begin position="213"/>
        <end position="445"/>
    </location>
</feature>
<evidence type="ECO:0000313" key="11">
    <source>
        <dbReference type="EMBL" id="PXW91926.1"/>
    </source>
</evidence>
<evidence type="ECO:0000256" key="5">
    <source>
        <dbReference type="ARBA" id="ARBA00022679"/>
    </source>
</evidence>
<proteinExistence type="inferred from homology"/>
<feature type="repeat" description="TPR" evidence="8">
    <location>
        <begin position="59"/>
        <end position="92"/>
    </location>
</feature>
<dbReference type="InterPro" id="IPR019734">
    <property type="entry name" value="TPR_rpt"/>
</dbReference>
<dbReference type="OrthoDB" id="101857at2"/>
<dbReference type="PANTHER" id="PTHR44998">
    <property type="match status" value="1"/>
</dbReference>
<evidence type="ECO:0000313" key="12">
    <source>
        <dbReference type="Proteomes" id="UP000247811"/>
    </source>
</evidence>
<evidence type="ECO:0000256" key="9">
    <source>
        <dbReference type="SAM" id="MobiDB-lite"/>
    </source>
</evidence>
<keyword evidence="7 8" id="KW-0802">TPR repeat</keyword>
<feature type="domain" description="O-GlcNAc transferase C-terminal" evidence="10">
    <location>
        <begin position="454"/>
        <end position="637"/>
    </location>
</feature>
<protein>
    <recommendedName>
        <fullName evidence="3">protein O-GlcNAc transferase</fullName>
        <ecNumber evidence="3">2.4.1.255</ecNumber>
    </recommendedName>
</protein>
<keyword evidence="6" id="KW-0677">Repeat</keyword>
<keyword evidence="5 11" id="KW-0808">Transferase</keyword>
<comment type="similarity">
    <text evidence="2">Belongs to the glycosyltransferase 41 family. O-GlcNAc transferase subfamily.</text>
</comment>
<feature type="region of interest" description="Disordered" evidence="9">
    <location>
        <begin position="1"/>
        <end position="21"/>
    </location>
</feature>
<accession>A0A318GU48</accession>
<reference evidence="11 12" key="1">
    <citation type="submission" date="2018-05" db="EMBL/GenBank/DDBJ databases">
        <title>Genomic Encyclopedia of Type Strains, Phase IV (KMG-IV): sequencing the most valuable type-strain genomes for metagenomic binning, comparative biology and taxonomic classification.</title>
        <authorList>
            <person name="Goeker M."/>
        </authorList>
    </citation>
    <scope>NUCLEOTIDE SEQUENCE [LARGE SCALE GENOMIC DNA]</scope>
    <source>
        <strain evidence="11 12">DSM 566</strain>
    </source>
</reference>
<dbReference type="PANTHER" id="PTHR44998:SF1">
    <property type="entry name" value="UDP-N-ACETYLGLUCOSAMINE--PEPTIDE N-ACETYLGLUCOSAMINYLTRANSFERASE 110 KDA SUBUNIT"/>
    <property type="match status" value="1"/>
</dbReference>
<evidence type="ECO:0000256" key="8">
    <source>
        <dbReference type="PROSITE-ProRule" id="PRU00339"/>
    </source>
</evidence>
<dbReference type="Pfam" id="PF13181">
    <property type="entry name" value="TPR_8"/>
    <property type="match status" value="1"/>
</dbReference>
<comment type="caution">
    <text evidence="11">The sequence shown here is derived from an EMBL/GenBank/DDBJ whole genome shotgun (WGS) entry which is preliminary data.</text>
</comment>
<dbReference type="EC" id="2.4.1.255" evidence="3"/>
<evidence type="ECO:0000256" key="2">
    <source>
        <dbReference type="ARBA" id="ARBA00005386"/>
    </source>
</evidence>
<comment type="pathway">
    <text evidence="1">Protein modification; protein glycosylation.</text>
</comment>
<dbReference type="SMART" id="SM00028">
    <property type="entry name" value="TPR"/>
    <property type="match status" value="3"/>
</dbReference>
<dbReference type="Gene3D" id="3.40.50.2000">
    <property type="entry name" value="Glycogen Phosphorylase B"/>
    <property type="match status" value="1"/>
</dbReference>
<gene>
    <name evidence="11" type="ORF">C7444_1295</name>
</gene>
<organism evidence="11 12">
    <name type="scientific">Sphaerotilus hippei</name>
    <dbReference type="NCBI Taxonomy" id="744406"/>
    <lineage>
        <taxon>Bacteria</taxon>
        <taxon>Pseudomonadati</taxon>
        <taxon>Pseudomonadota</taxon>
        <taxon>Betaproteobacteria</taxon>
        <taxon>Burkholderiales</taxon>
        <taxon>Sphaerotilaceae</taxon>
        <taxon>Sphaerotilus</taxon>
    </lineage>
</organism>
<keyword evidence="4" id="KW-0328">Glycosyltransferase</keyword>
<evidence type="ECO:0000256" key="4">
    <source>
        <dbReference type="ARBA" id="ARBA00022676"/>
    </source>
</evidence>
<dbReference type="AlphaFoldDB" id="A0A318GU48"/>
<dbReference type="PROSITE" id="PS50005">
    <property type="entry name" value="TPR"/>
    <property type="match status" value="2"/>
</dbReference>
<dbReference type="Pfam" id="PF13844">
    <property type="entry name" value="Glyco_transf_41"/>
    <property type="match status" value="2"/>
</dbReference>
<evidence type="ECO:0000256" key="6">
    <source>
        <dbReference type="ARBA" id="ARBA00022737"/>
    </source>
</evidence>